<keyword evidence="7 13" id="KW-0285">Flavoprotein</keyword>
<evidence type="ECO:0000256" key="3">
    <source>
        <dbReference type="ARBA" id="ARBA00008312"/>
    </source>
</evidence>
<dbReference type="SUPFAM" id="SSF51971">
    <property type="entry name" value="Nucleotide-binding domain"/>
    <property type="match status" value="2"/>
</dbReference>
<keyword evidence="17" id="KW-1185">Reference proteome</keyword>
<keyword evidence="6" id="KW-0813">Transport</keyword>
<dbReference type="Gene3D" id="3.40.50.720">
    <property type="entry name" value="NAD(P)-binding Rossmann-like Domain"/>
    <property type="match status" value="1"/>
</dbReference>
<dbReference type="GO" id="GO:0005739">
    <property type="term" value="C:mitochondrion"/>
    <property type="evidence" value="ECO:0007669"/>
    <property type="project" value="UniProtKB-SubCell"/>
</dbReference>
<protein>
    <recommendedName>
        <fullName evidence="5 13">NADPH:adrenodoxin oxidoreductase, mitochondrial</fullName>
        <ecNumber evidence="4 13">1.18.1.6</ecNumber>
    </recommendedName>
</protein>
<name>A0ABD2NFI7_9CUCU</name>
<evidence type="ECO:0000256" key="7">
    <source>
        <dbReference type="ARBA" id="ARBA00022630"/>
    </source>
</evidence>
<proteinExistence type="inferred from homology"/>
<feature type="binding site" evidence="15">
    <location>
        <begin position="179"/>
        <end position="182"/>
    </location>
    <ligand>
        <name>NADP(+)</name>
        <dbReference type="ChEBI" id="CHEBI:58349"/>
    </ligand>
</feature>
<evidence type="ECO:0000256" key="5">
    <source>
        <dbReference type="ARBA" id="ARBA00016287"/>
    </source>
</evidence>
<dbReference type="FunFam" id="3.50.50.60:FF:000229">
    <property type="entry name" value="NADPH:adrenodoxin oxidoreductase, mitochondrial"/>
    <property type="match status" value="1"/>
</dbReference>
<evidence type="ECO:0000256" key="9">
    <source>
        <dbReference type="ARBA" id="ARBA00022857"/>
    </source>
</evidence>
<keyword evidence="9 13" id="KW-0521">NADP</keyword>
<dbReference type="PRINTS" id="PR00419">
    <property type="entry name" value="ADXRDTASE"/>
</dbReference>
<keyword evidence="10" id="KW-0249">Electron transport</keyword>
<gene>
    <name evidence="16" type="ORF">HHI36_012873</name>
</gene>
<feature type="binding site" evidence="14">
    <location>
        <position position="108"/>
    </location>
    <ligand>
        <name>FAD</name>
        <dbReference type="ChEBI" id="CHEBI:57692"/>
    </ligand>
</feature>
<dbReference type="Pfam" id="PF13450">
    <property type="entry name" value="NAD_binding_8"/>
    <property type="match status" value="1"/>
</dbReference>
<keyword evidence="8 13" id="KW-0274">FAD</keyword>
<feature type="binding site" evidence="14">
    <location>
        <position position="64"/>
    </location>
    <ligand>
        <name>FAD</name>
        <dbReference type="ChEBI" id="CHEBI:57692"/>
    </ligand>
</feature>
<evidence type="ECO:0000313" key="17">
    <source>
        <dbReference type="Proteomes" id="UP001516400"/>
    </source>
</evidence>
<evidence type="ECO:0000256" key="11">
    <source>
        <dbReference type="ARBA" id="ARBA00023002"/>
    </source>
</evidence>
<sequence length="476" mass="53334">MLGVHTLSKYFKMKKCLHFIGRTLSSQFNNIVPKISVVGSGPAGFYAAQYLLKKLQYCEIDIFEQLPVPFGLVRFGVAPDHPEVKNVENSFSKVGEHPNVRFLGNVNLGNDITVEELRKAYHIVILAYGSGKHRCLNIQGENIKNVISAQKIVGWYNGVPWDSNIPIDLSGEVGVIFGQGNVALDVARILLKPVDELKKTDITQHALEALSNSNIKTVYLIGRRGPLQAAFTIKELREMLNLKNCQTEWISEDFEGVADLVTTFPRPKKRICELMLKSISEKEEMLKERKFKPLFFRTPLKFIGDNSLKGVELGVNEMQGEHYENQKAVLSDLREKLDCDLAVVSIGYKSTPVDPCLDFDAKAGIIKSDCGKLSKGLYATGWLATGATGVILTTMNNSFRLADSILKDIAQDSTLVQENRPGYDYVKTILDKKNIQIVTWTDWLKINDFEIQQGLKFGKSREKIVNIQDMLKIASS</sequence>
<feature type="binding site" evidence="14">
    <location>
        <position position="72"/>
    </location>
    <ligand>
        <name>FAD</name>
        <dbReference type="ChEBI" id="CHEBI:57692"/>
    </ligand>
</feature>
<evidence type="ECO:0000256" key="6">
    <source>
        <dbReference type="ARBA" id="ARBA00022448"/>
    </source>
</evidence>
<dbReference type="EMBL" id="JABFTP020000103">
    <property type="protein sequence ID" value="KAL3277528.1"/>
    <property type="molecule type" value="Genomic_DNA"/>
</dbReference>
<dbReference type="Proteomes" id="UP001516400">
    <property type="component" value="Unassembled WGS sequence"/>
</dbReference>
<evidence type="ECO:0000256" key="2">
    <source>
        <dbReference type="ARBA" id="ARBA00004731"/>
    </source>
</evidence>
<comment type="subcellular location">
    <subcellularLocation>
        <location evidence="13">Mitochondrion</location>
    </subcellularLocation>
</comment>
<keyword evidence="13" id="KW-0496">Mitochondrion</keyword>
<comment type="similarity">
    <text evidence="3 13">Belongs to the ferredoxin--NADP reductase type 1 family.</text>
</comment>
<keyword evidence="11 13" id="KW-0560">Oxidoreductase</keyword>
<comment type="pathway">
    <text evidence="2">Steroid metabolism; cholesterol metabolism.</text>
</comment>
<feature type="binding site" evidence="14">
    <location>
        <position position="43"/>
    </location>
    <ligand>
        <name>FAD</name>
        <dbReference type="ChEBI" id="CHEBI:57692"/>
    </ligand>
</feature>
<dbReference type="GO" id="GO:0016491">
    <property type="term" value="F:oxidoreductase activity"/>
    <property type="evidence" value="ECO:0007669"/>
    <property type="project" value="UniProtKB-KW"/>
</dbReference>
<dbReference type="InterPro" id="IPR036188">
    <property type="entry name" value="FAD/NAD-bd_sf"/>
</dbReference>
<dbReference type="Gene3D" id="3.50.50.60">
    <property type="entry name" value="FAD/NAD(P)-binding domain"/>
    <property type="match status" value="1"/>
</dbReference>
<feature type="binding site" evidence="15">
    <location>
        <begin position="223"/>
        <end position="224"/>
    </location>
    <ligand>
        <name>NADP(+)</name>
        <dbReference type="ChEBI" id="CHEBI:58349"/>
    </ligand>
</feature>
<dbReference type="InterPro" id="IPR055275">
    <property type="entry name" value="Ferredox_Rdtase"/>
</dbReference>
<reference evidence="16 17" key="1">
    <citation type="journal article" date="2021" name="BMC Biol.">
        <title>Horizontally acquired antibacterial genes associated with adaptive radiation of ladybird beetles.</title>
        <authorList>
            <person name="Li H.S."/>
            <person name="Tang X.F."/>
            <person name="Huang Y.H."/>
            <person name="Xu Z.Y."/>
            <person name="Chen M.L."/>
            <person name="Du X.Y."/>
            <person name="Qiu B.Y."/>
            <person name="Chen P.T."/>
            <person name="Zhang W."/>
            <person name="Slipinski A."/>
            <person name="Escalona H.E."/>
            <person name="Waterhouse R.M."/>
            <person name="Zwick A."/>
            <person name="Pang H."/>
        </authorList>
    </citation>
    <scope>NUCLEOTIDE SEQUENCE [LARGE SCALE GENOMIC DNA]</scope>
    <source>
        <strain evidence="16">SYSU2018</strain>
    </source>
</reference>
<feature type="binding site" evidence="14">
    <location>
        <begin position="389"/>
        <end position="391"/>
    </location>
    <ligand>
        <name>FAD</name>
        <dbReference type="ChEBI" id="CHEBI:57692"/>
    </ligand>
</feature>
<dbReference type="PANTHER" id="PTHR48467">
    <property type="entry name" value="GLUTAMATE SYNTHASE 1 [NADH], CHLOROPLASTIC-LIKE"/>
    <property type="match status" value="1"/>
</dbReference>
<dbReference type="PANTHER" id="PTHR48467:SF1">
    <property type="entry name" value="GLUTAMATE SYNTHASE 1 [NADH], CHLOROPLASTIC-LIKE"/>
    <property type="match status" value="1"/>
</dbReference>
<comment type="cofactor">
    <cofactor evidence="1 13 14">
        <name>FAD</name>
        <dbReference type="ChEBI" id="CHEBI:57692"/>
    </cofactor>
</comment>
<evidence type="ECO:0000256" key="1">
    <source>
        <dbReference type="ARBA" id="ARBA00001974"/>
    </source>
</evidence>
<evidence type="ECO:0000313" key="16">
    <source>
        <dbReference type="EMBL" id="KAL3277528.1"/>
    </source>
</evidence>
<evidence type="ECO:0000256" key="8">
    <source>
        <dbReference type="ARBA" id="ARBA00022827"/>
    </source>
</evidence>
<feature type="binding site" evidence="14">
    <location>
        <position position="382"/>
    </location>
    <ligand>
        <name>FAD</name>
        <dbReference type="ChEBI" id="CHEBI:57692"/>
    </ligand>
</feature>
<organism evidence="16 17">
    <name type="scientific">Cryptolaemus montrouzieri</name>
    <dbReference type="NCBI Taxonomy" id="559131"/>
    <lineage>
        <taxon>Eukaryota</taxon>
        <taxon>Metazoa</taxon>
        <taxon>Ecdysozoa</taxon>
        <taxon>Arthropoda</taxon>
        <taxon>Hexapoda</taxon>
        <taxon>Insecta</taxon>
        <taxon>Pterygota</taxon>
        <taxon>Neoptera</taxon>
        <taxon>Endopterygota</taxon>
        <taxon>Coleoptera</taxon>
        <taxon>Polyphaga</taxon>
        <taxon>Cucujiformia</taxon>
        <taxon>Coccinelloidea</taxon>
        <taxon>Coccinellidae</taxon>
        <taxon>Scymninae</taxon>
        <taxon>Scymnini</taxon>
        <taxon>Cryptolaemus</taxon>
    </lineage>
</organism>
<dbReference type="AlphaFoldDB" id="A0ABD2NFI7"/>
<evidence type="ECO:0000256" key="13">
    <source>
        <dbReference type="PIRNR" id="PIRNR000362"/>
    </source>
</evidence>
<comment type="caution">
    <text evidence="16">The sequence shown here is derived from an EMBL/GenBank/DDBJ whole genome shotgun (WGS) entry which is preliminary data.</text>
</comment>
<evidence type="ECO:0000256" key="12">
    <source>
        <dbReference type="ARBA" id="ARBA00048933"/>
    </source>
</evidence>
<evidence type="ECO:0000256" key="15">
    <source>
        <dbReference type="PIRSR" id="PIRSR000362-2"/>
    </source>
</evidence>
<dbReference type="InterPro" id="IPR021163">
    <property type="entry name" value="Ferredox_Rdtase_adrenod"/>
</dbReference>
<feature type="binding site" evidence="15">
    <location>
        <position position="235"/>
    </location>
    <ligand>
        <name>NADP(+)</name>
        <dbReference type="ChEBI" id="CHEBI:58349"/>
    </ligand>
</feature>
<evidence type="ECO:0000256" key="14">
    <source>
        <dbReference type="PIRSR" id="PIRSR000362-1"/>
    </source>
</evidence>
<evidence type="ECO:0000256" key="4">
    <source>
        <dbReference type="ARBA" id="ARBA00013219"/>
    </source>
</evidence>
<dbReference type="PIRSF" id="PIRSF000362">
    <property type="entry name" value="FNR"/>
    <property type="match status" value="1"/>
</dbReference>
<evidence type="ECO:0000256" key="10">
    <source>
        <dbReference type="ARBA" id="ARBA00022982"/>
    </source>
</evidence>
<comment type="catalytic activity">
    <reaction evidence="12 13">
        <text>2 reduced [adrenodoxin] + NADP(+) + H(+) = 2 oxidized [adrenodoxin] + NADPH</text>
        <dbReference type="Rhea" id="RHEA:42312"/>
        <dbReference type="Rhea" id="RHEA-COMP:9998"/>
        <dbReference type="Rhea" id="RHEA-COMP:9999"/>
        <dbReference type="ChEBI" id="CHEBI:15378"/>
        <dbReference type="ChEBI" id="CHEBI:33737"/>
        <dbReference type="ChEBI" id="CHEBI:33738"/>
        <dbReference type="ChEBI" id="CHEBI:57783"/>
        <dbReference type="ChEBI" id="CHEBI:58349"/>
        <dbReference type="EC" id="1.18.1.6"/>
    </reaction>
</comment>
<dbReference type="EC" id="1.18.1.6" evidence="4 13"/>
<feature type="binding site" evidence="15">
    <location>
        <position position="389"/>
    </location>
    <ligand>
        <name>NADP(+)</name>
        <dbReference type="ChEBI" id="CHEBI:58349"/>
    </ligand>
</feature>
<accession>A0ABD2NFI7</accession>